<comment type="caution">
    <text evidence="2">The sequence shown here is derived from an EMBL/GenBank/DDBJ whole genome shotgun (WGS) entry which is preliminary data.</text>
</comment>
<feature type="transmembrane region" description="Helical" evidence="1">
    <location>
        <begin position="170"/>
        <end position="190"/>
    </location>
</feature>
<proteinExistence type="predicted"/>
<name>A0AAN6GKC5_9BASI</name>
<keyword evidence="3" id="KW-1185">Reference proteome</keyword>
<keyword evidence="1" id="KW-0472">Membrane</keyword>
<protein>
    <submittedName>
        <fullName evidence="2">Uncharacterized protein</fullName>
    </submittedName>
</protein>
<gene>
    <name evidence="2" type="ORF">OC846_005522</name>
</gene>
<feature type="transmembrane region" description="Helical" evidence="1">
    <location>
        <begin position="50"/>
        <end position="72"/>
    </location>
</feature>
<dbReference type="Proteomes" id="UP001176517">
    <property type="component" value="Unassembled WGS sequence"/>
</dbReference>
<feature type="transmembrane region" description="Helical" evidence="1">
    <location>
        <begin position="138"/>
        <end position="158"/>
    </location>
</feature>
<evidence type="ECO:0000313" key="3">
    <source>
        <dbReference type="Proteomes" id="UP001176517"/>
    </source>
</evidence>
<dbReference type="EMBL" id="JAPDMZ010000216">
    <property type="protein sequence ID" value="KAK0545808.1"/>
    <property type="molecule type" value="Genomic_DNA"/>
</dbReference>
<dbReference type="AlphaFoldDB" id="A0AAN6GKC5"/>
<sequence>MGANASIMNTDPPKVHRKLCGLRFDNAVGFASTRDGLTTTCFNDVVLEPLATWFLLLVILPALHLLVWLPYIRSGAAQAPLLRFRYGTTVSEEKGLTPRRYGGLRTAGNVLYALLIIAAFLMNILQIVRLALANRGVGLLPFNLAGILIVLFMMVVPTPAHRSARTKTSLAILFYWTMLIAFTGVAIGTMQKLNGIEDRKGTEYLLSDELIDVGVQIGLYAVFWLAEAGRQVGYATGRGTDATA</sequence>
<keyword evidence="1" id="KW-1133">Transmembrane helix</keyword>
<evidence type="ECO:0000256" key="1">
    <source>
        <dbReference type="SAM" id="Phobius"/>
    </source>
</evidence>
<feature type="transmembrane region" description="Helical" evidence="1">
    <location>
        <begin position="110"/>
        <end position="132"/>
    </location>
</feature>
<keyword evidence="1" id="KW-0812">Transmembrane</keyword>
<accession>A0AAN6GKC5</accession>
<reference evidence="2" key="1">
    <citation type="journal article" date="2023" name="PhytoFront">
        <title>Draft Genome Resources of Seven Strains of Tilletia horrida, Causal Agent of Kernel Smut of Rice.</title>
        <authorList>
            <person name="Khanal S."/>
            <person name="Antony Babu S."/>
            <person name="Zhou X.G."/>
        </authorList>
    </citation>
    <scope>NUCLEOTIDE SEQUENCE</scope>
    <source>
        <strain evidence="2">TX6</strain>
    </source>
</reference>
<organism evidence="2 3">
    <name type="scientific">Tilletia horrida</name>
    <dbReference type="NCBI Taxonomy" id="155126"/>
    <lineage>
        <taxon>Eukaryota</taxon>
        <taxon>Fungi</taxon>
        <taxon>Dikarya</taxon>
        <taxon>Basidiomycota</taxon>
        <taxon>Ustilaginomycotina</taxon>
        <taxon>Exobasidiomycetes</taxon>
        <taxon>Tilletiales</taxon>
        <taxon>Tilletiaceae</taxon>
        <taxon>Tilletia</taxon>
    </lineage>
</organism>
<evidence type="ECO:0000313" key="2">
    <source>
        <dbReference type="EMBL" id="KAK0545808.1"/>
    </source>
</evidence>